<dbReference type="InterPro" id="IPR019594">
    <property type="entry name" value="Glu/Gly-bd"/>
</dbReference>
<evidence type="ECO:0000256" key="7">
    <source>
        <dbReference type="ARBA" id="ARBA00023065"/>
    </source>
</evidence>
<evidence type="ECO:0000256" key="3">
    <source>
        <dbReference type="ARBA" id="ARBA00022448"/>
    </source>
</evidence>
<feature type="transmembrane region" description="Helical" evidence="13">
    <location>
        <begin position="162"/>
        <end position="186"/>
    </location>
</feature>
<dbReference type="GO" id="GO:0015276">
    <property type="term" value="F:ligand-gated monoatomic ion channel activity"/>
    <property type="evidence" value="ECO:0007669"/>
    <property type="project" value="InterPro"/>
</dbReference>
<keyword evidence="10" id="KW-0325">Glycoprotein</keyword>
<evidence type="ECO:0000256" key="12">
    <source>
        <dbReference type="ARBA" id="ARBA00023303"/>
    </source>
</evidence>
<evidence type="ECO:0000256" key="9">
    <source>
        <dbReference type="ARBA" id="ARBA00023170"/>
    </source>
</evidence>
<evidence type="ECO:0000256" key="11">
    <source>
        <dbReference type="ARBA" id="ARBA00023286"/>
    </source>
</evidence>
<organism evidence="16">
    <name type="scientific">Coenobita clypeatus</name>
    <dbReference type="NCBI Taxonomy" id="474045"/>
    <lineage>
        <taxon>Eukaryota</taxon>
        <taxon>Metazoa</taxon>
        <taxon>Ecdysozoa</taxon>
        <taxon>Arthropoda</taxon>
        <taxon>Crustacea</taxon>
        <taxon>Multicrustacea</taxon>
        <taxon>Malacostraca</taxon>
        <taxon>Eumalacostraca</taxon>
        <taxon>Eucarida</taxon>
        <taxon>Decapoda</taxon>
        <taxon>Pleocyemata</taxon>
        <taxon>Anomura</taxon>
        <taxon>Paguroidea</taxon>
        <taxon>Coenobitidae</taxon>
        <taxon>Coenobita</taxon>
    </lineage>
</organism>
<feature type="non-terminal residue" evidence="16">
    <location>
        <position position="357"/>
    </location>
</feature>
<evidence type="ECO:0000313" key="16">
    <source>
        <dbReference type="EMBL" id="CEF34375.1"/>
    </source>
</evidence>
<proteinExistence type="evidence at transcript level"/>
<keyword evidence="7" id="KW-0406">Ion transport</keyword>
<keyword evidence="3" id="KW-0813">Transport</keyword>
<keyword evidence="8 13" id="KW-0472">Membrane</keyword>
<keyword evidence="9 16" id="KW-0675">Receptor</keyword>
<evidence type="ECO:0000256" key="8">
    <source>
        <dbReference type="ARBA" id="ARBA00023136"/>
    </source>
</evidence>
<reference evidence="16" key="2">
    <citation type="submission" date="2015-01" db="EMBL/GenBank/DDBJ databases">
        <title>Expression of ionotropic receptors in terrestrial hermit crabs olfactory sensory neurons.</title>
        <authorList>
            <person name="Groh-Lunow K.C."/>
            <person name="Getahun M.N."/>
            <person name="Stensmyr M.C."/>
            <person name="Grosse-Wilde E."/>
            <person name="Hansson B.S."/>
        </authorList>
    </citation>
    <scope>NUCLEOTIDE SEQUENCE</scope>
    <source>
        <tissue evidence="16">Antennules</tissue>
    </source>
</reference>
<dbReference type="PANTHER" id="PTHR42643:SF35">
    <property type="entry name" value="IONOTROPIC RECEPTOR 68A, ISOFORM A"/>
    <property type="match status" value="1"/>
</dbReference>
<evidence type="ECO:0000259" key="14">
    <source>
        <dbReference type="Pfam" id="PF00060"/>
    </source>
</evidence>
<dbReference type="PANTHER" id="PTHR42643">
    <property type="entry name" value="IONOTROPIC RECEPTOR 20A-RELATED"/>
    <property type="match status" value="1"/>
</dbReference>
<evidence type="ECO:0000256" key="2">
    <source>
        <dbReference type="ARBA" id="ARBA00008685"/>
    </source>
</evidence>
<gene>
    <name evidence="16" type="primary">IR9</name>
</gene>
<evidence type="ECO:0000256" key="4">
    <source>
        <dbReference type="ARBA" id="ARBA00022475"/>
    </source>
</evidence>
<dbReference type="InterPro" id="IPR052192">
    <property type="entry name" value="Insect_Ionotropic_Sensory_Rcpt"/>
</dbReference>
<feature type="domain" description="Ionotropic glutamate receptor L-glutamate and glycine-binding" evidence="15">
    <location>
        <begin position="2"/>
        <end position="81"/>
    </location>
</feature>
<dbReference type="EMBL" id="LN590513">
    <property type="protein sequence ID" value="CEF34375.1"/>
    <property type="molecule type" value="mRNA"/>
</dbReference>
<comment type="subcellular location">
    <subcellularLocation>
        <location evidence="1">Cell membrane</location>
        <topology evidence="1">Multi-pass membrane protein</topology>
    </subcellularLocation>
</comment>
<dbReference type="Pfam" id="PF10613">
    <property type="entry name" value="Lig_chan-Glu_bd"/>
    <property type="match status" value="1"/>
</dbReference>
<reference evidence="16" key="1">
    <citation type="submission" date="2014-08" db="EMBL/GenBank/DDBJ databases">
        <authorList>
            <person name="Groh K."/>
        </authorList>
    </citation>
    <scope>NUCLEOTIDE SEQUENCE</scope>
    <source>
        <tissue evidence="16">Antennules</tissue>
    </source>
</reference>
<dbReference type="GO" id="GO:0005886">
    <property type="term" value="C:plasma membrane"/>
    <property type="evidence" value="ECO:0007669"/>
    <property type="project" value="UniProtKB-SubCell"/>
</dbReference>
<sequence>EVVRALASAGNFTLNFQEVPPGEVWGELLPNGSWNGIIGMLGSGAADFAIADIFITSLWGRTDHQHFSAPFDQGVNCVIMRVPPPLPRWQAPLWPFREDTWQAFLVGFVLSGPLLYCLARGSARSLGKTSYLESLTSSYLYATGMHLQEPLAREPITNTSRVIVAFLWLYAMVLGFSYSSNLTAFLTVTRQPRTIDTYKDLYESRLTIVGLGPTLGSLMETSVNFYLRELYKQFAPLPSDDAAVQAVLDGRAGYITSYHNSKYIVAKLNSAQRTPILRVMKECTMPFSVAVGLQSNTPLKPRIDLVTYKIVESGLVSQWFKESVWIATRENRMQQKGTNKEEETNDETEVFRVLPLK</sequence>
<dbReference type="InterPro" id="IPR001320">
    <property type="entry name" value="Iontro_rcpt_C"/>
</dbReference>
<evidence type="ECO:0000256" key="6">
    <source>
        <dbReference type="ARBA" id="ARBA00022989"/>
    </source>
</evidence>
<evidence type="ECO:0000256" key="10">
    <source>
        <dbReference type="ARBA" id="ARBA00023180"/>
    </source>
</evidence>
<feature type="transmembrane region" description="Helical" evidence="13">
    <location>
        <begin position="101"/>
        <end position="119"/>
    </location>
</feature>
<accession>A0A0A8P2W2</accession>
<evidence type="ECO:0000256" key="5">
    <source>
        <dbReference type="ARBA" id="ARBA00022692"/>
    </source>
</evidence>
<keyword evidence="4" id="KW-1003">Cell membrane</keyword>
<name>A0A0A8P2W2_9EUCA</name>
<comment type="similarity">
    <text evidence="2">Belongs to the glutamate-gated ion channel (TC 1.A.10.1) family.</text>
</comment>
<dbReference type="Gene3D" id="3.40.190.10">
    <property type="entry name" value="Periplasmic binding protein-like II"/>
    <property type="match status" value="1"/>
</dbReference>
<dbReference type="Gene3D" id="1.10.287.70">
    <property type="match status" value="1"/>
</dbReference>
<dbReference type="GO" id="GO:0050906">
    <property type="term" value="P:detection of stimulus involved in sensory perception"/>
    <property type="evidence" value="ECO:0007669"/>
    <property type="project" value="UniProtKB-ARBA"/>
</dbReference>
<feature type="domain" description="Ionotropic glutamate receptor C-terminal" evidence="14">
    <location>
        <begin position="99"/>
        <end position="330"/>
    </location>
</feature>
<keyword evidence="11" id="KW-1071">Ligand-gated ion channel</keyword>
<protein>
    <submittedName>
        <fullName evidence="16">Variant Ionotropic Glutamate Receptor</fullName>
    </submittedName>
</protein>
<keyword evidence="6 13" id="KW-1133">Transmembrane helix</keyword>
<feature type="non-terminal residue" evidence="16">
    <location>
        <position position="1"/>
    </location>
</feature>
<dbReference type="AlphaFoldDB" id="A0A0A8P2W2"/>
<evidence type="ECO:0000256" key="1">
    <source>
        <dbReference type="ARBA" id="ARBA00004651"/>
    </source>
</evidence>
<keyword evidence="12" id="KW-0407">Ion channel</keyword>
<keyword evidence="5 13" id="KW-0812">Transmembrane</keyword>
<dbReference type="SUPFAM" id="SSF53850">
    <property type="entry name" value="Periplasmic binding protein-like II"/>
    <property type="match status" value="1"/>
</dbReference>
<evidence type="ECO:0000259" key="15">
    <source>
        <dbReference type="Pfam" id="PF10613"/>
    </source>
</evidence>
<evidence type="ECO:0000256" key="13">
    <source>
        <dbReference type="SAM" id="Phobius"/>
    </source>
</evidence>
<dbReference type="Pfam" id="PF00060">
    <property type="entry name" value="Lig_chan"/>
    <property type="match status" value="1"/>
</dbReference>